<proteinExistence type="predicted"/>
<name>A0A3S0FYV4_9HYPH</name>
<dbReference type="EMBL" id="RWKW01000147">
    <property type="protein sequence ID" value="RST80048.1"/>
    <property type="molecule type" value="Genomic_DNA"/>
</dbReference>
<dbReference type="GO" id="GO:0016787">
    <property type="term" value="F:hydrolase activity"/>
    <property type="evidence" value="ECO:0007669"/>
    <property type="project" value="InterPro"/>
</dbReference>
<comment type="caution">
    <text evidence="2">The sequence shown here is derived from an EMBL/GenBank/DDBJ whole genome shotgun (WGS) entry which is preliminary data.</text>
</comment>
<dbReference type="Pfam" id="PF00326">
    <property type="entry name" value="Peptidase_S9"/>
    <property type="match status" value="1"/>
</dbReference>
<feature type="domain" description="Peptidase S9 prolyl oligopeptidase catalytic" evidence="1">
    <location>
        <begin position="137"/>
        <end position="280"/>
    </location>
</feature>
<protein>
    <recommendedName>
        <fullName evidence="1">Peptidase S9 prolyl oligopeptidase catalytic domain-containing protein</fullName>
    </recommendedName>
</protein>
<dbReference type="InterPro" id="IPR029058">
    <property type="entry name" value="AB_hydrolase_fold"/>
</dbReference>
<accession>A0A3S0FYV4</accession>
<evidence type="ECO:0000313" key="2">
    <source>
        <dbReference type="EMBL" id="RST80048.1"/>
    </source>
</evidence>
<organism evidence="2 3">
    <name type="scientific">Aquibium carbonis</name>
    <dbReference type="NCBI Taxonomy" id="2495581"/>
    <lineage>
        <taxon>Bacteria</taxon>
        <taxon>Pseudomonadati</taxon>
        <taxon>Pseudomonadota</taxon>
        <taxon>Alphaproteobacteria</taxon>
        <taxon>Hyphomicrobiales</taxon>
        <taxon>Phyllobacteriaceae</taxon>
        <taxon>Aquibium</taxon>
    </lineage>
</organism>
<dbReference type="Proteomes" id="UP000278398">
    <property type="component" value="Unassembled WGS sequence"/>
</dbReference>
<dbReference type="AlphaFoldDB" id="A0A3S0FYV4"/>
<keyword evidence="3" id="KW-1185">Reference proteome</keyword>
<dbReference type="SUPFAM" id="SSF53474">
    <property type="entry name" value="alpha/beta-Hydrolases"/>
    <property type="match status" value="1"/>
</dbReference>
<dbReference type="Gene3D" id="3.40.50.1820">
    <property type="entry name" value="alpha/beta hydrolase"/>
    <property type="match status" value="1"/>
</dbReference>
<reference evidence="2 3" key="1">
    <citation type="submission" date="2018-12" db="EMBL/GenBank/DDBJ databases">
        <title>Mesorhizobium carbonis sp. nov., isolated from coal mine water.</title>
        <authorList>
            <person name="Xin W."/>
            <person name="Xu Z."/>
            <person name="Xiang F."/>
            <person name="Zhang J."/>
            <person name="Xi L."/>
            <person name="Liu J."/>
        </authorList>
    </citation>
    <scope>NUCLEOTIDE SEQUENCE [LARGE SCALE GENOMIC DNA]</scope>
    <source>
        <strain evidence="2 3">B2.3</strain>
    </source>
</reference>
<sequence>MTPDALRRLIRVPARPRNPRPVLARQVEDTDGYVVETFLIDLGDGRRARAFLTRPAAPGGPLPAVLYCHAHGARYDIGAAELLDGRPSLLGPWGPLLARRGFVTLCLDMPTFGDSAHEKEDALSKALLWQGKTLMGEMLADLLAGFDHLAARVDVDPARIAAFGLSMGATHAYVLAAIEPRIARVAHLCCFADLATLIRTGAHDLHGHYMTIPGLLAEMSFGRIAGMVAPRPQLICTGDRDPLTPPDAVEAAFAECIAAYRTAGAEASLLRLAEPDTGHVETPPMREAVLSFLDVMG</sequence>
<evidence type="ECO:0000313" key="3">
    <source>
        <dbReference type="Proteomes" id="UP000278398"/>
    </source>
</evidence>
<dbReference type="PANTHER" id="PTHR22946">
    <property type="entry name" value="DIENELACTONE HYDROLASE DOMAIN-CONTAINING PROTEIN-RELATED"/>
    <property type="match status" value="1"/>
</dbReference>
<evidence type="ECO:0000259" key="1">
    <source>
        <dbReference type="Pfam" id="PF00326"/>
    </source>
</evidence>
<gene>
    <name evidence="2" type="ORF">EJC49_24765</name>
</gene>
<dbReference type="InterPro" id="IPR001375">
    <property type="entry name" value="Peptidase_S9_cat"/>
</dbReference>
<dbReference type="InterPro" id="IPR050261">
    <property type="entry name" value="FrsA_esterase"/>
</dbReference>